<sequence>MQTVVFLIAYCVCFMPACQMTVSGGKDCLDDVKKYQWLESKVDTMTAKLDIILKKVNEQAKDRMLNCGIRNVALNRRIHQSSWYAKTRSWGNYKCCAADYANDGNATTFSHTNYEYSPYLWVDLGRVYDIKRIEIINRSDDAGERLHDVDITVGRTLNELSLCAHYKGPGKIGEHLIFHCSQQMSGRYVKVTIKAKEYLQLSEVMVFAPEISE</sequence>
<keyword evidence="4" id="KW-0479">Metal-binding</keyword>
<dbReference type="AlphaFoldDB" id="A0A8B6ESU8"/>
<evidence type="ECO:0000256" key="7">
    <source>
        <dbReference type="ARBA" id="ARBA00023157"/>
    </source>
</evidence>
<reference evidence="10" key="1">
    <citation type="submission" date="2018-11" db="EMBL/GenBank/DDBJ databases">
        <authorList>
            <person name="Alioto T."/>
            <person name="Alioto T."/>
        </authorList>
    </citation>
    <scope>NUCLEOTIDE SEQUENCE</scope>
</reference>
<evidence type="ECO:0000256" key="1">
    <source>
        <dbReference type="ARBA" id="ARBA00002219"/>
    </source>
</evidence>
<dbReference type="Gene3D" id="2.60.120.260">
    <property type="entry name" value="Galactose-binding domain-like"/>
    <property type="match status" value="1"/>
</dbReference>
<proteinExistence type="inferred from homology"/>
<evidence type="ECO:0000313" key="11">
    <source>
        <dbReference type="Proteomes" id="UP000596742"/>
    </source>
</evidence>
<name>A0A8B6ESU8_MYTGA</name>
<keyword evidence="5" id="KW-0430">Lectin</keyword>
<evidence type="ECO:0000256" key="5">
    <source>
        <dbReference type="ARBA" id="ARBA00022734"/>
    </source>
</evidence>
<comment type="caution">
    <text evidence="10">The sequence shown here is derived from an EMBL/GenBank/DDBJ whole genome shotgun (WGS) entry which is preliminary data.</text>
</comment>
<dbReference type="InterPro" id="IPR051941">
    <property type="entry name" value="BG_Antigen-Binding_Lectin"/>
</dbReference>
<evidence type="ECO:0000256" key="6">
    <source>
        <dbReference type="ARBA" id="ARBA00022837"/>
    </source>
</evidence>
<feature type="chain" id="PRO_5033026725" description="Fucolectin tachylectin-4 pentraxin-1 domain-containing protein" evidence="8">
    <location>
        <begin position="20"/>
        <end position="213"/>
    </location>
</feature>
<dbReference type="SMART" id="SM00607">
    <property type="entry name" value="FTP"/>
    <property type="match status" value="1"/>
</dbReference>
<comment type="subunit">
    <text evidence="3">Homotrimer.</text>
</comment>
<dbReference type="GO" id="GO:0001868">
    <property type="term" value="P:regulation of complement activation, lectin pathway"/>
    <property type="evidence" value="ECO:0007669"/>
    <property type="project" value="UniProtKB-ARBA"/>
</dbReference>
<protein>
    <recommendedName>
        <fullName evidence="9">Fucolectin tachylectin-4 pentraxin-1 domain-containing protein</fullName>
    </recommendedName>
</protein>
<dbReference type="InterPro" id="IPR008979">
    <property type="entry name" value="Galactose-bd-like_sf"/>
</dbReference>
<evidence type="ECO:0000313" key="10">
    <source>
        <dbReference type="EMBL" id="VDI38497.1"/>
    </source>
</evidence>
<keyword evidence="6" id="KW-0106">Calcium</keyword>
<dbReference type="SUPFAM" id="SSF49785">
    <property type="entry name" value="Galactose-binding domain-like"/>
    <property type="match status" value="1"/>
</dbReference>
<organism evidence="10 11">
    <name type="scientific">Mytilus galloprovincialis</name>
    <name type="common">Mediterranean mussel</name>
    <dbReference type="NCBI Taxonomy" id="29158"/>
    <lineage>
        <taxon>Eukaryota</taxon>
        <taxon>Metazoa</taxon>
        <taxon>Spiralia</taxon>
        <taxon>Lophotrochozoa</taxon>
        <taxon>Mollusca</taxon>
        <taxon>Bivalvia</taxon>
        <taxon>Autobranchia</taxon>
        <taxon>Pteriomorphia</taxon>
        <taxon>Mytilida</taxon>
        <taxon>Mytiloidea</taxon>
        <taxon>Mytilidae</taxon>
        <taxon>Mytilinae</taxon>
        <taxon>Mytilus</taxon>
    </lineage>
</organism>
<keyword evidence="8" id="KW-0732">Signal</keyword>
<dbReference type="EMBL" id="UYJE01005601">
    <property type="protein sequence ID" value="VDI38497.1"/>
    <property type="molecule type" value="Genomic_DNA"/>
</dbReference>
<evidence type="ECO:0000256" key="4">
    <source>
        <dbReference type="ARBA" id="ARBA00022723"/>
    </source>
</evidence>
<accession>A0A8B6ESU8</accession>
<gene>
    <name evidence="10" type="ORF">MGAL_10B076046</name>
</gene>
<feature type="domain" description="Fucolectin tachylectin-4 pentraxin-1" evidence="9">
    <location>
        <begin position="69"/>
        <end position="209"/>
    </location>
</feature>
<keyword evidence="11" id="KW-1185">Reference proteome</keyword>
<comment type="function">
    <text evidence="1">Acts as a defensive agent. Recognizes blood group fucosylated oligosaccharides including A, B, H and Lewis B-type antigens. Does not recognize Lewis A antigen and has low affinity for monovalent haptens.</text>
</comment>
<dbReference type="GO" id="GO:0046872">
    <property type="term" value="F:metal ion binding"/>
    <property type="evidence" value="ECO:0007669"/>
    <property type="project" value="UniProtKB-KW"/>
</dbReference>
<dbReference type="PANTHER" id="PTHR45713">
    <property type="entry name" value="FTP DOMAIN-CONTAINING PROTEIN"/>
    <property type="match status" value="1"/>
</dbReference>
<dbReference type="OrthoDB" id="6153342at2759"/>
<dbReference type="GO" id="GO:0010185">
    <property type="term" value="P:regulation of cellular defense response"/>
    <property type="evidence" value="ECO:0007669"/>
    <property type="project" value="UniProtKB-ARBA"/>
</dbReference>
<comment type="similarity">
    <text evidence="2">Belongs to the fucolectin family.</text>
</comment>
<dbReference type="Pfam" id="PF22633">
    <property type="entry name" value="F5_F8_type_C_2"/>
    <property type="match status" value="1"/>
</dbReference>
<evidence type="ECO:0000259" key="9">
    <source>
        <dbReference type="SMART" id="SM00607"/>
    </source>
</evidence>
<dbReference type="PANTHER" id="PTHR45713:SF15">
    <property type="entry name" value="F5_8 TYPE C DOMAIN-CONTAINING PROTEIN"/>
    <property type="match status" value="1"/>
</dbReference>
<evidence type="ECO:0000256" key="2">
    <source>
        <dbReference type="ARBA" id="ARBA00010147"/>
    </source>
</evidence>
<evidence type="ECO:0000256" key="3">
    <source>
        <dbReference type="ARBA" id="ARBA00011233"/>
    </source>
</evidence>
<keyword evidence="7" id="KW-1015">Disulfide bond</keyword>
<evidence type="ECO:0000256" key="8">
    <source>
        <dbReference type="SAM" id="SignalP"/>
    </source>
</evidence>
<dbReference type="InterPro" id="IPR006585">
    <property type="entry name" value="FTP1"/>
</dbReference>
<feature type="signal peptide" evidence="8">
    <location>
        <begin position="1"/>
        <end position="19"/>
    </location>
</feature>
<dbReference type="Proteomes" id="UP000596742">
    <property type="component" value="Unassembled WGS sequence"/>
</dbReference>
<dbReference type="GO" id="GO:0042806">
    <property type="term" value="F:fucose binding"/>
    <property type="evidence" value="ECO:0007669"/>
    <property type="project" value="UniProtKB-ARBA"/>
</dbReference>